<evidence type="ECO:0000259" key="1">
    <source>
        <dbReference type="Pfam" id="PF07819"/>
    </source>
</evidence>
<proteinExistence type="predicted"/>
<evidence type="ECO:0000313" key="3">
    <source>
        <dbReference type="Proteomes" id="UP000287470"/>
    </source>
</evidence>
<comment type="caution">
    <text evidence="2">The sequence shown here is derived from an EMBL/GenBank/DDBJ whole genome shotgun (WGS) entry which is preliminary data.</text>
</comment>
<dbReference type="InterPro" id="IPR029058">
    <property type="entry name" value="AB_hydrolase_fold"/>
</dbReference>
<evidence type="ECO:0000313" key="2">
    <source>
        <dbReference type="EMBL" id="RSX54696.1"/>
    </source>
</evidence>
<dbReference type="AlphaFoldDB" id="A0A430FPE6"/>
<organism evidence="2 3">
    <name type="scientific">Bifidobacterium samirii</name>
    <dbReference type="NCBI Taxonomy" id="2306974"/>
    <lineage>
        <taxon>Bacteria</taxon>
        <taxon>Bacillati</taxon>
        <taxon>Actinomycetota</taxon>
        <taxon>Actinomycetes</taxon>
        <taxon>Bifidobacteriales</taxon>
        <taxon>Bifidobacteriaceae</taxon>
        <taxon>Bifidobacterium</taxon>
    </lineage>
</organism>
<sequence length="510" mass="53846">MGWEVTSYIHGGPRYSAADEAAYRAAAALIGDQAGAWRNAAHAWSSSMLRMRANHAAAPLCPIASDPYTPVDGHSTLPYAEIDRRCGQHAVDCDRIALRLEEMADLLIRAHSLYEGAESAVRRVTNEIVQAAAGVFPGRTALGAAGLAAAGVVGGSVADGRFNPVWALTSTSTVQEGLLGGVASKVGGIGPVSGLARTDEVNAAADRIARVTAPIDALRQGGTLTVREVSTDVTVVGESHSVAQSLENLRRLAEERLGKIDLDSGLDYATIAIQRYERDDGTSSWLVTIPGTDGQPDSPFGWPQNVELMSDDPQRRMSADSARMVAEAMRQAGIGADEPVALIGHSQGGIVAATIAADLADEYRIDHVVTAGSPVANHPIPERTWVTSIEMEDELVAALDGAANPATEHWLTVRGVASRTEEAGIGTIGADGSCTPGDAASARANAYAGEPVRTDADGKEITHWIEYHQAAYRNASDLGSYALAEHERHFRETIGGTLAETHYYEGRMSH</sequence>
<dbReference type="Pfam" id="PF07819">
    <property type="entry name" value="PGAP1"/>
    <property type="match status" value="1"/>
</dbReference>
<reference evidence="2 3" key="1">
    <citation type="submission" date="2018-09" db="EMBL/GenBank/DDBJ databases">
        <title>Characterization of the phylogenetic diversity of five novel species belonging to the genus Bifidobacterium.</title>
        <authorList>
            <person name="Lugli G.A."/>
            <person name="Duranti S."/>
            <person name="Milani C."/>
        </authorList>
    </citation>
    <scope>NUCLEOTIDE SEQUENCE [LARGE SCALE GENOMIC DNA]</scope>
    <source>
        <strain evidence="2 3">2033B</strain>
    </source>
</reference>
<feature type="domain" description="GPI inositol-deacylase PGAP1-like alpha/beta" evidence="1">
    <location>
        <begin position="335"/>
        <end position="382"/>
    </location>
</feature>
<keyword evidence="2" id="KW-0378">Hydrolase</keyword>
<dbReference type="GO" id="GO:0016788">
    <property type="term" value="F:hydrolase activity, acting on ester bonds"/>
    <property type="evidence" value="ECO:0007669"/>
    <property type="project" value="InterPro"/>
</dbReference>
<dbReference type="SUPFAM" id="SSF53474">
    <property type="entry name" value="alpha/beta-Hydrolases"/>
    <property type="match status" value="1"/>
</dbReference>
<protein>
    <submittedName>
        <fullName evidence="2">Alpha/beta hydrolase</fullName>
    </submittedName>
</protein>
<dbReference type="Proteomes" id="UP000287470">
    <property type="component" value="Unassembled WGS sequence"/>
</dbReference>
<gene>
    <name evidence="2" type="ORF">D2E24_1466</name>
</gene>
<dbReference type="EMBL" id="QXGK01000015">
    <property type="protein sequence ID" value="RSX54696.1"/>
    <property type="molecule type" value="Genomic_DNA"/>
</dbReference>
<name>A0A430FPE6_9BIFI</name>
<dbReference type="RefSeq" id="WP_125968744.1">
    <property type="nucleotide sequence ID" value="NZ_QXGK01000015.1"/>
</dbReference>
<keyword evidence="3" id="KW-1185">Reference proteome</keyword>
<dbReference type="InterPro" id="IPR012908">
    <property type="entry name" value="PGAP1-ab_dom-like"/>
</dbReference>
<accession>A0A430FPE6</accession>
<dbReference type="OrthoDB" id="5095936at2"/>
<dbReference type="Gene3D" id="3.40.50.1820">
    <property type="entry name" value="alpha/beta hydrolase"/>
    <property type="match status" value="1"/>
</dbReference>